<gene>
    <name evidence="2" type="ORF">J2S62_000649</name>
</gene>
<dbReference type="GO" id="GO:0016740">
    <property type="term" value="F:transferase activity"/>
    <property type="evidence" value="ECO:0007669"/>
    <property type="project" value="UniProtKB-KW"/>
</dbReference>
<organism evidence="2 3">
    <name type="scientific">Enteractinococcus fodinae</name>
    <dbReference type="NCBI Taxonomy" id="684663"/>
    <lineage>
        <taxon>Bacteria</taxon>
        <taxon>Bacillati</taxon>
        <taxon>Actinomycetota</taxon>
        <taxon>Actinomycetes</taxon>
        <taxon>Micrococcales</taxon>
        <taxon>Micrococcaceae</taxon>
    </lineage>
</organism>
<dbReference type="RefSeq" id="WP_310171342.1">
    <property type="nucleotide sequence ID" value="NZ_BAABHE010000002.1"/>
</dbReference>
<comment type="caution">
    <text evidence="2">The sequence shown here is derived from an EMBL/GenBank/DDBJ whole genome shotgun (WGS) entry which is preliminary data.</text>
</comment>
<evidence type="ECO:0000259" key="1">
    <source>
        <dbReference type="Pfam" id="PF00156"/>
    </source>
</evidence>
<dbReference type="InterPro" id="IPR029057">
    <property type="entry name" value="PRTase-like"/>
</dbReference>
<proteinExistence type="predicted"/>
<dbReference type="SUPFAM" id="SSF53271">
    <property type="entry name" value="PRTase-like"/>
    <property type="match status" value="1"/>
</dbReference>
<keyword evidence="2" id="KW-0808">Transferase</keyword>
<accession>A0ABU2AYF7</accession>
<dbReference type="Gene3D" id="3.40.50.2020">
    <property type="match status" value="1"/>
</dbReference>
<dbReference type="Pfam" id="PF00156">
    <property type="entry name" value="Pribosyltran"/>
    <property type="match status" value="1"/>
</dbReference>
<reference evidence="2 3" key="1">
    <citation type="submission" date="2023-07" db="EMBL/GenBank/DDBJ databases">
        <title>Sequencing the genomes of 1000 actinobacteria strains.</title>
        <authorList>
            <person name="Klenk H.-P."/>
        </authorList>
    </citation>
    <scope>NUCLEOTIDE SEQUENCE [LARGE SCALE GENOMIC DNA]</scope>
    <source>
        <strain evidence="2 3">DSM 22966</strain>
    </source>
</reference>
<dbReference type="EMBL" id="JAVDYJ010000001">
    <property type="protein sequence ID" value="MDR7346392.1"/>
    <property type="molecule type" value="Genomic_DNA"/>
</dbReference>
<feature type="domain" description="Phosphoribosyltransferase" evidence="1">
    <location>
        <begin position="32"/>
        <end position="167"/>
    </location>
</feature>
<sequence>MRKQTFYDRVDAGEQLAHELSTRKGLNLPPAPVVLGLPRGGVPVAAVVARVLEAELDVLVVRKLGVPFRPELAMGAVGEDGITVLNTKIIEHADISTADQEEALRQQRQEVRERAIRFRPPGRGPVPLAGRTAIIVDDGVATGATAQAAGQLARARGAERIILATPVVPYQVFQHLSDDPVFDEVVCLRSPVRFRSVGAFYTDFAQVTDAQVREILGT</sequence>
<dbReference type="InterPro" id="IPR000836">
    <property type="entry name" value="PRTase_dom"/>
</dbReference>
<name>A0ABU2AYF7_9MICC</name>
<protein>
    <submittedName>
        <fullName evidence="2">Phosphoribosyl transferase</fullName>
    </submittedName>
</protein>
<dbReference type="Gene3D" id="3.30.1310.20">
    <property type="entry name" value="PRTase-like"/>
    <property type="match status" value="1"/>
</dbReference>
<evidence type="ECO:0000313" key="3">
    <source>
        <dbReference type="Proteomes" id="UP001183794"/>
    </source>
</evidence>
<dbReference type="Proteomes" id="UP001183794">
    <property type="component" value="Unassembled WGS sequence"/>
</dbReference>
<keyword evidence="3" id="KW-1185">Reference proteome</keyword>
<evidence type="ECO:0000313" key="2">
    <source>
        <dbReference type="EMBL" id="MDR7346392.1"/>
    </source>
</evidence>